<name>A7SE92_NEMVE</name>
<feature type="chain" id="PRO_5002715026" description="F5/8 type C domain-containing protein" evidence="1">
    <location>
        <begin position="24"/>
        <end position="148"/>
    </location>
</feature>
<organism evidence="3 4">
    <name type="scientific">Nematostella vectensis</name>
    <name type="common">Starlet sea anemone</name>
    <dbReference type="NCBI Taxonomy" id="45351"/>
    <lineage>
        <taxon>Eukaryota</taxon>
        <taxon>Metazoa</taxon>
        <taxon>Cnidaria</taxon>
        <taxon>Anthozoa</taxon>
        <taxon>Hexacorallia</taxon>
        <taxon>Actiniaria</taxon>
        <taxon>Edwardsiidae</taxon>
        <taxon>Nematostella</taxon>
    </lineage>
</organism>
<dbReference type="InterPro" id="IPR008979">
    <property type="entry name" value="Galactose-bd-like_sf"/>
</dbReference>
<dbReference type="PhylomeDB" id="A7SE92"/>
<dbReference type="InParanoid" id="A7SE92"/>
<dbReference type="Pfam" id="PF00754">
    <property type="entry name" value="F5_F8_type_C"/>
    <property type="match status" value="1"/>
</dbReference>
<dbReference type="OMA" id="WITYVET"/>
<accession>A7SE92</accession>
<dbReference type="PROSITE" id="PS50022">
    <property type="entry name" value="FA58C_3"/>
    <property type="match status" value="1"/>
</dbReference>
<dbReference type="AlphaFoldDB" id="A7SE92"/>
<gene>
    <name evidence="3" type="ORF">NEMVEDRAFT_v1g210915</name>
</gene>
<feature type="domain" description="F5/8 type C" evidence="2">
    <location>
        <begin position="36"/>
        <end position="148"/>
    </location>
</feature>
<dbReference type="EMBL" id="DS469635">
    <property type="protein sequence ID" value="EDO37994.1"/>
    <property type="molecule type" value="Genomic_DNA"/>
</dbReference>
<evidence type="ECO:0000259" key="2">
    <source>
        <dbReference type="PROSITE" id="PS50022"/>
    </source>
</evidence>
<protein>
    <recommendedName>
        <fullName evidence="2">F5/8 type C domain-containing protein</fullName>
    </recommendedName>
</protein>
<proteinExistence type="predicted"/>
<dbReference type="PANTHER" id="PTHR24543:SF291">
    <property type="entry name" value="SMOKE ALARM, ISOFORM D"/>
    <property type="match status" value="1"/>
</dbReference>
<keyword evidence="4" id="KW-1185">Reference proteome</keyword>
<keyword evidence="1" id="KW-0732">Signal</keyword>
<reference evidence="3 4" key="1">
    <citation type="journal article" date="2007" name="Science">
        <title>Sea anemone genome reveals ancestral eumetazoan gene repertoire and genomic organization.</title>
        <authorList>
            <person name="Putnam N.H."/>
            <person name="Srivastava M."/>
            <person name="Hellsten U."/>
            <person name="Dirks B."/>
            <person name="Chapman J."/>
            <person name="Salamov A."/>
            <person name="Terry A."/>
            <person name="Shapiro H."/>
            <person name="Lindquist E."/>
            <person name="Kapitonov V.V."/>
            <person name="Jurka J."/>
            <person name="Genikhovich G."/>
            <person name="Grigoriev I.V."/>
            <person name="Lucas S.M."/>
            <person name="Steele R.E."/>
            <person name="Finnerty J.R."/>
            <person name="Technau U."/>
            <person name="Martindale M.Q."/>
            <person name="Rokhsar D.S."/>
        </authorList>
    </citation>
    <scope>NUCLEOTIDE SEQUENCE [LARGE SCALE GENOMIC DNA]</scope>
    <source>
        <strain evidence="4">CH2 X CH6</strain>
    </source>
</reference>
<feature type="signal peptide" evidence="1">
    <location>
        <begin position="1"/>
        <end position="23"/>
    </location>
</feature>
<dbReference type="Gene3D" id="2.60.120.260">
    <property type="entry name" value="Galactose-binding domain-like"/>
    <property type="match status" value="1"/>
</dbReference>
<evidence type="ECO:0000313" key="3">
    <source>
        <dbReference type="EMBL" id="EDO37994.1"/>
    </source>
</evidence>
<dbReference type="PANTHER" id="PTHR24543">
    <property type="entry name" value="MULTICOPPER OXIDASE-RELATED"/>
    <property type="match status" value="1"/>
</dbReference>
<dbReference type="Proteomes" id="UP000001593">
    <property type="component" value="Unassembled WGS sequence"/>
</dbReference>
<dbReference type="HOGENOM" id="CLU_1760941_0_0_1"/>
<dbReference type="InterPro" id="IPR000421">
    <property type="entry name" value="FA58C"/>
</dbReference>
<dbReference type="SUPFAM" id="SSF49785">
    <property type="entry name" value="Galactose-binding domain-like"/>
    <property type="match status" value="1"/>
</dbReference>
<evidence type="ECO:0000313" key="4">
    <source>
        <dbReference type="Proteomes" id="UP000001593"/>
    </source>
</evidence>
<sequence length="148" mass="16205">MPHLTSALFQVLVFELLLQRGFLFKILGESDIEKVCNDAAGIGSRELSDSNMTSSSAKSPNSTYGPQQAKLHSAHSWCAAQGDTKPYLEILLGIVRMIKYIATQGNPTADQFVTSFSLESSVIQDLWITYVETGARKIVRTSTDTQSS</sequence>
<evidence type="ECO:0000256" key="1">
    <source>
        <dbReference type="SAM" id="SignalP"/>
    </source>
</evidence>